<dbReference type="EMBL" id="JAFNEN010000462">
    <property type="protein sequence ID" value="KAG8182456.1"/>
    <property type="molecule type" value="Genomic_DNA"/>
</dbReference>
<organism evidence="1 2">
    <name type="scientific">Oedothorax gibbosus</name>
    <dbReference type="NCBI Taxonomy" id="931172"/>
    <lineage>
        <taxon>Eukaryota</taxon>
        <taxon>Metazoa</taxon>
        <taxon>Ecdysozoa</taxon>
        <taxon>Arthropoda</taxon>
        <taxon>Chelicerata</taxon>
        <taxon>Arachnida</taxon>
        <taxon>Araneae</taxon>
        <taxon>Araneomorphae</taxon>
        <taxon>Entelegynae</taxon>
        <taxon>Araneoidea</taxon>
        <taxon>Linyphiidae</taxon>
        <taxon>Erigoninae</taxon>
        <taxon>Oedothorax</taxon>
    </lineage>
</organism>
<gene>
    <name evidence="1" type="ORF">JTE90_012469</name>
</gene>
<comment type="caution">
    <text evidence="1">The sequence shown here is derived from an EMBL/GenBank/DDBJ whole genome shotgun (WGS) entry which is preliminary data.</text>
</comment>
<dbReference type="Proteomes" id="UP000827092">
    <property type="component" value="Unassembled WGS sequence"/>
</dbReference>
<sequence length="384" mass="44639">MSILACCLTGFGLQTAEFLDNFYKYPVVVSLDYQSLKEFPMPAYTYCSKYWYDFKKYCQDFPDNCETFEHTENFCNSYPLACQGNATHSIVPMTFPNEEFHKEILRKLAYNSSTVFVLGADTKIIRGPIFTEIDGVMECCFTCNNGFGSNGLRKTGKENFTSSRLVSEEWLIVNFIPFDLLPEFFFKPEAAPYGTVYVHSPLLAFRTDDKSFIFKAGKTYVMSVRLSMKRLLPHPYETDCRDYELSWKKNNNTGPVSREMCESLCVNLNQSYFERNFIAAISMFDFCKPIMNGSEVIKKPYWSAREIKTCKCVVNNCKKDCWTYYYDFSVKRSAMKIAKHYNYYQSDDERIVQAGLRVRFEKDDVPTTFLKPKYENCKDNGVVV</sequence>
<dbReference type="AlphaFoldDB" id="A0AAV6UFL7"/>
<accession>A0AAV6UFL7</accession>
<evidence type="ECO:0000313" key="1">
    <source>
        <dbReference type="EMBL" id="KAG8182456.1"/>
    </source>
</evidence>
<reference evidence="1 2" key="1">
    <citation type="journal article" date="2022" name="Nat. Ecol. Evol.">
        <title>A masculinizing supergene underlies an exaggerated male reproductive morph in a spider.</title>
        <authorList>
            <person name="Hendrickx F."/>
            <person name="De Corte Z."/>
            <person name="Sonet G."/>
            <person name="Van Belleghem S.M."/>
            <person name="Kostlbacher S."/>
            <person name="Vangestel C."/>
        </authorList>
    </citation>
    <scope>NUCLEOTIDE SEQUENCE [LARGE SCALE GENOMIC DNA]</scope>
    <source>
        <strain evidence="1">W744_W776</strain>
    </source>
</reference>
<protein>
    <submittedName>
        <fullName evidence="1">Uncharacterized protein</fullName>
    </submittedName>
</protein>
<evidence type="ECO:0000313" key="2">
    <source>
        <dbReference type="Proteomes" id="UP000827092"/>
    </source>
</evidence>
<keyword evidence="2" id="KW-1185">Reference proteome</keyword>
<name>A0AAV6UFL7_9ARAC</name>
<proteinExistence type="predicted"/>